<feature type="transmembrane region" description="Helical" evidence="1">
    <location>
        <begin position="110"/>
        <end position="132"/>
    </location>
</feature>
<evidence type="ECO:0000256" key="1">
    <source>
        <dbReference type="SAM" id="Phobius"/>
    </source>
</evidence>
<dbReference type="AlphaFoldDB" id="E8ZC95"/>
<feature type="transmembrane region" description="Helical" evidence="1">
    <location>
        <begin position="51"/>
        <end position="71"/>
    </location>
</feature>
<evidence type="ECO:0000313" key="2">
    <source>
        <dbReference type="EMBL" id="CBJ20728.1"/>
    </source>
</evidence>
<protein>
    <submittedName>
        <fullName evidence="2">Uncharacterized protein orf360</fullName>
    </submittedName>
</protein>
<name>E8ZC95_BETVM</name>
<keyword evidence="1" id="KW-0812">Transmembrane</keyword>
<proteinExistence type="predicted"/>
<sequence>MLNPFKYIRSPLRKRLKFSVRTRIRVFFFSVCRSACKERKKKMKFQMRSSYVHFFLRGSLGLGAFFFGYGLVSEREYIMITGTNLVLIGTFLFFLVFFYRRYSLQLYQKFGKGVVLTIYFSVFFLISIYLSFLRIFICGNALPLFVELFSFLGVFGVLGQPLPLPSPSNSSSNSSQARWEAFDMGVLLESGSEEGTTDEGGPSHQDPGIPFTKNLSLEASLKGRVEALEKTKSPFLPQEEQGQYWKSLKKDLYEAPDQSEYNRKLEFENRDLLIREHKNNCFRVFQEILNEHPHLEQDSGLNPQEAFKDFVTDFQDELRAANSGYPQNERDELEFVLEIQKSLTKWGKNSYYVKKILGLI</sequence>
<keyword evidence="1" id="KW-0472">Membrane</keyword>
<accession>E8ZC95</accession>
<gene>
    <name evidence="2" type="primary">orf360</name>
</gene>
<keyword evidence="1" id="KW-1133">Transmembrane helix</keyword>
<reference evidence="2" key="2">
    <citation type="journal article" date="2011" name="Genome Biol. Evol.">
        <title>Structural and content diversity of mitochondrial genome in beet: a comparative genomic analysis.</title>
        <authorList>
            <person name="Darracq A."/>
            <person name="Varre J.S."/>
            <person name="Marechal-Drouard L."/>
            <person name="Courseaux A."/>
            <person name="Saumitou-Laprade P."/>
            <person name="Oztas S."/>
            <person name="Vacherie B."/>
            <person name="Barbe V.and.Touzet.P."/>
        </authorList>
    </citation>
    <scope>NUCLEOTIDE SEQUENCE</scope>
</reference>
<geneLocation type="mitochondrion" evidence="2"/>
<organism evidence="2">
    <name type="scientific">Beta vulgaris subsp. maritima</name>
    <name type="common">Sea beet</name>
    <name type="synonym">Beta maritima</name>
    <dbReference type="NCBI Taxonomy" id="350892"/>
    <lineage>
        <taxon>Eukaryota</taxon>
        <taxon>Viridiplantae</taxon>
        <taxon>Streptophyta</taxon>
        <taxon>Embryophyta</taxon>
        <taxon>Tracheophyta</taxon>
        <taxon>Spermatophyta</taxon>
        <taxon>Magnoliopsida</taxon>
        <taxon>eudicotyledons</taxon>
        <taxon>Gunneridae</taxon>
        <taxon>Pentapetalae</taxon>
        <taxon>Caryophyllales</taxon>
        <taxon>Chenopodiaceae</taxon>
        <taxon>Betoideae</taxon>
        <taxon>Beta</taxon>
    </lineage>
</organism>
<dbReference type="EMBL" id="FP885871">
    <property type="protein sequence ID" value="CBJ20728.1"/>
    <property type="molecule type" value="Genomic_DNA"/>
</dbReference>
<keyword evidence="2" id="KW-0496">Mitochondrion</keyword>
<reference evidence="2" key="1">
    <citation type="submission" date="2010-11" db="EMBL/GenBank/DDBJ databases">
        <authorList>
            <person name="Genoscope - CEA"/>
        </authorList>
    </citation>
    <scope>NUCLEOTIDE SEQUENCE</scope>
</reference>
<feature type="transmembrane region" description="Helical" evidence="1">
    <location>
        <begin position="77"/>
        <end position="98"/>
    </location>
</feature>